<evidence type="ECO:0000313" key="2">
    <source>
        <dbReference type="Proteomes" id="UP000006222"/>
    </source>
</evidence>
<accession>F2B0K6</accession>
<comment type="caution">
    <text evidence="1">The sequence shown here is derived from an EMBL/GenBank/DDBJ whole genome shotgun (WGS) entry which is preliminary data.</text>
</comment>
<gene>
    <name evidence="1" type="ORF">RBWH47_00106</name>
</gene>
<dbReference type="Proteomes" id="UP000006222">
    <property type="component" value="Unassembled WGS sequence"/>
</dbReference>
<reference evidence="1 2" key="1">
    <citation type="journal article" date="2013" name="Mar. Genomics">
        <title>Expression of sulfatases in Rhodopirellula baltica and the diversity of sulfatases in the genus Rhodopirellula.</title>
        <authorList>
            <person name="Wegner C.E."/>
            <person name="Richter-Heitmann T."/>
            <person name="Klindworth A."/>
            <person name="Klockow C."/>
            <person name="Richter M."/>
            <person name="Achstetter T."/>
            <person name="Glockner F.O."/>
            <person name="Harder J."/>
        </authorList>
    </citation>
    <scope>NUCLEOTIDE SEQUENCE [LARGE SCALE GENOMIC DNA]</scope>
    <source>
        <strain evidence="1 2">WH47</strain>
    </source>
</reference>
<dbReference type="EMBL" id="AFAR01000284">
    <property type="protein sequence ID" value="EGF24559.1"/>
    <property type="molecule type" value="Genomic_DNA"/>
</dbReference>
<evidence type="ECO:0000313" key="1">
    <source>
        <dbReference type="EMBL" id="EGF24559.1"/>
    </source>
</evidence>
<sequence>MIRVIAAKEHQRQTVCQGLEERHEHELLTLQSVVDTPDRKLFRLQFCIRANVAAVGQRTGELPISE</sequence>
<proteinExistence type="predicted"/>
<protein>
    <submittedName>
        <fullName evidence="1">Uncharacterized protein</fullName>
    </submittedName>
</protein>
<organism evidence="1 2">
    <name type="scientific">Rhodopirellula baltica WH47</name>
    <dbReference type="NCBI Taxonomy" id="991778"/>
    <lineage>
        <taxon>Bacteria</taxon>
        <taxon>Pseudomonadati</taxon>
        <taxon>Planctomycetota</taxon>
        <taxon>Planctomycetia</taxon>
        <taxon>Pirellulales</taxon>
        <taxon>Pirellulaceae</taxon>
        <taxon>Rhodopirellula</taxon>
    </lineage>
</organism>
<dbReference type="AlphaFoldDB" id="F2B0K6"/>
<name>F2B0K6_RHOBT</name>